<evidence type="ECO:0000313" key="1">
    <source>
        <dbReference type="EMBL" id="RHN63120.1"/>
    </source>
</evidence>
<dbReference type="Gramene" id="rna25780">
    <property type="protein sequence ID" value="RHN63120.1"/>
    <property type="gene ID" value="gene25780"/>
</dbReference>
<organism evidence="1">
    <name type="scientific">Medicago truncatula</name>
    <name type="common">Barrel medic</name>
    <name type="synonym">Medicago tribuloides</name>
    <dbReference type="NCBI Taxonomy" id="3880"/>
    <lineage>
        <taxon>Eukaryota</taxon>
        <taxon>Viridiplantae</taxon>
        <taxon>Streptophyta</taxon>
        <taxon>Embryophyta</taxon>
        <taxon>Tracheophyta</taxon>
        <taxon>Spermatophyta</taxon>
        <taxon>Magnoliopsida</taxon>
        <taxon>eudicotyledons</taxon>
        <taxon>Gunneridae</taxon>
        <taxon>Pentapetalae</taxon>
        <taxon>rosids</taxon>
        <taxon>fabids</taxon>
        <taxon>Fabales</taxon>
        <taxon>Fabaceae</taxon>
        <taxon>Papilionoideae</taxon>
        <taxon>50 kb inversion clade</taxon>
        <taxon>NPAAA clade</taxon>
        <taxon>Hologalegina</taxon>
        <taxon>IRL clade</taxon>
        <taxon>Trifolieae</taxon>
        <taxon>Medicago</taxon>
    </lineage>
</organism>
<proteinExistence type="predicted"/>
<dbReference type="EMBL" id="PSQE01000004">
    <property type="protein sequence ID" value="RHN63120.1"/>
    <property type="molecule type" value="Genomic_DNA"/>
</dbReference>
<dbReference type="AlphaFoldDB" id="A0A396IBZ7"/>
<reference evidence="1" key="1">
    <citation type="journal article" date="2018" name="Nat. Plants">
        <title>Whole-genome landscape of Medicago truncatula symbiotic genes.</title>
        <authorList>
            <person name="Pecrix Y."/>
            <person name="Gamas P."/>
            <person name="Carrere S."/>
        </authorList>
    </citation>
    <scope>NUCLEOTIDE SEQUENCE</scope>
    <source>
        <tissue evidence="1">Leaves</tissue>
    </source>
</reference>
<name>A0A396IBZ7_MEDTR</name>
<comment type="caution">
    <text evidence="1">The sequence shown here is derived from an EMBL/GenBank/DDBJ whole genome shotgun (WGS) entry which is preliminary data.</text>
</comment>
<accession>A0A396IBZ7</accession>
<gene>
    <name evidence="1" type="ORF">MtrunA17_Chr4g0054841</name>
</gene>
<sequence>MICLRLYPKNCGMVLLSSRRIHPGFVIIIYRVLKTLDKPTLEKPTPSLDRGAFISRRGNDRFENQLVDNFGVTPVTLFLF</sequence>
<protein>
    <submittedName>
        <fullName evidence="1">Uncharacterized protein</fullName>
    </submittedName>
</protein>
<dbReference type="Proteomes" id="UP000265566">
    <property type="component" value="Chromosome 4"/>
</dbReference>